<evidence type="ECO:0000256" key="3">
    <source>
        <dbReference type="ARBA" id="ARBA00023004"/>
    </source>
</evidence>
<dbReference type="Gene3D" id="1.20.58.480">
    <property type="match status" value="1"/>
</dbReference>
<feature type="binding site" description="proximal binding residue" evidence="4">
    <location>
        <position position="414"/>
    </location>
    <ligand>
        <name>heme b</name>
        <dbReference type="ChEBI" id="CHEBI:60344"/>
    </ligand>
    <ligandPart>
        <name>Fe</name>
        <dbReference type="ChEBI" id="CHEBI:18248"/>
    </ligandPart>
</feature>
<dbReference type="InterPro" id="IPR037217">
    <property type="entry name" value="Trp/Indoleamine_2_3_dOase-like"/>
</dbReference>
<evidence type="ECO:0000256" key="2">
    <source>
        <dbReference type="ARBA" id="ARBA00022723"/>
    </source>
</evidence>
<gene>
    <name evidence="6" type="ORF">A7U60_g7128</name>
</gene>
<keyword evidence="7" id="KW-1185">Reference proteome</keyword>
<dbReference type="Pfam" id="PF01231">
    <property type="entry name" value="IDO"/>
    <property type="match status" value="1"/>
</dbReference>
<evidence type="ECO:0000313" key="7">
    <source>
        <dbReference type="Proteomes" id="UP000757232"/>
    </source>
</evidence>
<evidence type="ECO:0000256" key="5">
    <source>
        <dbReference type="SAM" id="MobiDB-lite"/>
    </source>
</evidence>
<dbReference type="InterPro" id="IPR000898">
    <property type="entry name" value="Indolamine_dOase"/>
</dbReference>
<dbReference type="GO" id="GO:0019441">
    <property type="term" value="P:L-tryptophan catabolic process to kynurenine"/>
    <property type="evidence" value="ECO:0007669"/>
    <property type="project" value="InterPro"/>
</dbReference>
<feature type="region of interest" description="Disordered" evidence="5">
    <location>
        <begin position="1"/>
        <end position="30"/>
    </location>
</feature>
<dbReference type="GO" id="GO:0020037">
    <property type="term" value="F:heme binding"/>
    <property type="evidence" value="ECO:0007669"/>
    <property type="project" value="InterPro"/>
</dbReference>
<dbReference type="GO" id="GO:0005737">
    <property type="term" value="C:cytoplasm"/>
    <property type="evidence" value="ECO:0007669"/>
    <property type="project" value="TreeGrafter"/>
</dbReference>
<keyword evidence="4" id="KW-0349">Heme</keyword>
<comment type="caution">
    <text evidence="6">The sequence shown here is derived from an EMBL/GenBank/DDBJ whole genome shotgun (WGS) entry which is preliminary data.</text>
</comment>
<evidence type="ECO:0000256" key="1">
    <source>
        <dbReference type="ARBA" id="ARBA00007119"/>
    </source>
</evidence>
<evidence type="ECO:0000256" key="4">
    <source>
        <dbReference type="PIRSR" id="PIRSR600898-1"/>
    </source>
</evidence>
<keyword evidence="2 4" id="KW-0479">Metal-binding</keyword>
<proteinExistence type="inferred from homology"/>
<feature type="compositionally biased region" description="Pro residues" evidence="5">
    <location>
        <begin position="1"/>
        <end position="11"/>
    </location>
</feature>
<dbReference type="OrthoDB" id="540174at2759"/>
<feature type="region of interest" description="Disordered" evidence="5">
    <location>
        <begin position="443"/>
        <end position="462"/>
    </location>
</feature>
<dbReference type="GO" id="GO:0046872">
    <property type="term" value="F:metal ion binding"/>
    <property type="evidence" value="ECO:0007669"/>
    <property type="project" value="UniProtKB-KW"/>
</dbReference>
<dbReference type="PANTHER" id="PTHR28657:SF5">
    <property type="entry name" value="INDOLEAMINE 2,3-DIOXYGENASE"/>
    <property type="match status" value="1"/>
</dbReference>
<dbReference type="AlphaFoldDB" id="A0A9Q5HTQ6"/>
<sequence length="478" mass="53276">MSSPTPSPPPHFLALPRPDALAGPPQGVPDTTTVAAHDFDIDARTGFMPPQPPLSRLPEQWEAWERILDEAIERHLKLGTAQDLTPVDEATSDAWRRRVRELPILSTTDLKTSEVTLRRAHLALAWIMHFYINTLSPTSPLVIPRSISIPFLEVSDYLALPPILTYSDDVLYNWKYREDAVSEGQVPLPTANNIAIQTSFTSTPSENHFYLVPAYMELRGATALSLMSRIMDEAFVRDGIALRRISYYLVHLARVIDDLRTILMTMRDGCDPEVFYHEVRPWFKGQDSMHGGRKWVFEGVGEEGYEHLKHPTEDELHGPSAGQSALIHAIDIFLGVGSAASSSASSSGKTGMNFLAQMQNYMPRHHRAFLRHLSFNPRQLRALVDAETTENRNPELLSAYNTAVTALRTFRDWHLGIVAMYIVSPSRRAGIGNRLAATEHLSVEEAESSGEKGTGGTNAMTFLKGVRDKTASTVLKKN</sequence>
<reference evidence="6" key="1">
    <citation type="submission" date="2016-06" db="EMBL/GenBank/DDBJ databases">
        <title>Draft Genome sequence of the fungus Inonotus baumii.</title>
        <authorList>
            <person name="Zhu H."/>
            <person name="Lin W."/>
        </authorList>
    </citation>
    <scope>NUCLEOTIDE SEQUENCE</scope>
    <source>
        <strain evidence="6">821</strain>
    </source>
</reference>
<keyword evidence="3 4" id="KW-0408">Iron</keyword>
<dbReference type="SUPFAM" id="SSF140959">
    <property type="entry name" value="Indolic compounds 2,3-dioxygenase-like"/>
    <property type="match status" value="1"/>
</dbReference>
<name>A0A9Q5HTQ6_SANBA</name>
<dbReference type="EMBL" id="LNZH02000207">
    <property type="protein sequence ID" value="OCB85776.1"/>
    <property type="molecule type" value="Genomic_DNA"/>
</dbReference>
<organism evidence="6 7">
    <name type="scientific">Sanghuangporus baumii</name>
    <name type="common">Phellinus baumii</name>
    <dbReference type="NCBI Taxonomy" id="108892"/>
    <lineage>
        <taxon>Eukaryota</taxon>
        <taxon>Fungi</taxon>
        <taxon>Dikarya</taxon>
        <taxon>Basidiomycota</taxon>
        <taxon>Agaricomycotina</taxon>
        <taxon>Agaricomycetes</taxon>
        <taxon>Hymenochaetales</taxon>
        <taxon>Hymenochaetaceae</taxon>
        <taxon>Sanghuangporus</taxon>
    </lineage>
</organism>
<dbReference type="Proteomes" id="UP000757232">
    <property type="component" value="Unassembled WGS sequence"/>
</dbReference>
<dbReference type="PANTHER" id="PTHR28657">
    <property type="entry name" value="INDOLEAMINE 2,3-DIOXYGENASE"/>
    <property type="match status" value="1"/>
</dbReference>
<accession>A0A9Q5HTQ6</accession>
<comment type="similarity">
    <text evidence="1">Belongs to the indoleamine 2,3-dioxygenase family.</text>
</comment>
<evidence type="ECO:0000313" key="6">
    <source>
        <dbReference type="EMBL" id="OCB85776.1"/>
    </source>
</evidence>
<protein>
    <submittedName>
        <fullName evidence="6">Indoleamine 2,3-dioxygenase</fullName>
    </submittedName>
</protein>
<dbReference type="GO" id="GO:0033754">
    <property type="term" value="F:indoleamine 2,3-dioxygenase activity"/>
    <property type="evidence" value="ECO:0007669"/>
    <property type="project" value="TreeGrafter"/>
</dbReference>
<dbReference type="GO" id="GO:0034354">
    <property type="term" value="P:'de novo' NAD+ biosynthetic process from L-tryptophan"/>
    <property type="evidence" value="ECO:0007669"/>
    <property type="project" value="TreeGrafter"/>
</dbReference>